<evidence type="ECO:0000313" key="11">
    <source>
        <dbReference type="EMBL" id="VDM37701.1"/>
    </source>
</evidence>
<evidence type="ECO:0000256" key="5">
    <source>
        <dbReference type="ARBA" id="ARBA00022801"/>
    </source>
</evidence>
<evidence type="ECO:0000256" key="1">
    <source>
        <dbReference type="ARBA" id="ARBA00000032"/>
    </source>
</evidence>
<evidence type="ECO:0000256" key="8">
    <source>
        <dbReference type="PIRSR" id="PIRSR000898-2"/>
    </source>
</evidence>
<keyword evidence="7" id="KW-0479">Metal-binding</keyword>
<feature type="glycosylation site" description="N-linked (GlcNAc...) asparagine" evidence="9">
    <location>
        <position position="134"/>
    </location>
</feature>
<dbReference type="WBParaSite" id="TCNE_0000638501-mRNA-1">
    <property type="protein sequence ID" value="TCNE_0000638501-mRNA-1"/>
    <property type="gene ID" value="TCNE_0000638501"/>
</dbReference>
<dbReference type="InterPro" id="IPR024927">
    <property type="entry name" value="Acid_PPase"/>
</dbReference>
<dbReference type="InterPro" id="IPR004843">
    <property type="entry name" value="Calcineurin-like_PHP"/>
</dbReference>
<feature type="binding site" evidence="7">
    <location>
        <position position="90"/>
    </location>
    <ligand>
        <name>Fe cation</name>
        <dbReference type="ChEBI" id="CHEBI:24875"/>
        <label>2</label>
    </ligand>
</feature>
<evidence type="ECO:0000313" key="13">
    <source>
        <dbReference type="WBParaSite" id="TCNE_0000638501-mRNA-1"/>
    </source>
</evidence>
<feature type="binding site" evidence="7">
    <location>
        <position position="266"/>
    </location>
    <ligand>
        <name>Fe cation</name>
        <dbReference type="ChEBI" id="CHEBI:24875"/>
        <label>1</label>
    </ligand>
</feature>
<dbReference type="PANTHER" id="PTHR10161">
    <property type="entry name" value="TARTRATE-RESISTANT ACID PHOSPHATASE TYPE 5"/>
    <property type="match status" value="1"/>
</dbReference>
<feature type="binding site" evidence="7">
    <location>
        <position position="52"/>
    </location>
    <ligand>
        <name>Fe cation</name>
        <dbReference type="ChEBI" id="CHEBI:24875"/>
        <label>1</label>
    </ligand>
</feature>
<protein>
    <recommendedName>
        <fullName evidence="3 6">Tartrate-resistant acid phosphatase type 5</fullName>
        <ecNumber evidence="2 6">3.1.3.2</ecNumber>
    </recommendedName>
</protein>
<reference evidence="13" key="1">
    <citation type="submission" date="2016-06" db="UniProtKB">
        <authorList>
            <consortium name="WormBaseParasite"/>
        </authorList>
    </citation>
    <scope>IDENTIFICATION</scope>
</reference>
<dbReference type="Pfam" id="PF00149">
    <property type="entry name" value="Metallophos"/>
    <property type="match status" value="1"/>
</dbReference>
<keyword evidence="12" id="KW-1185">Reference proteome</keyword>
<feature type="binding site" evidence="7">
    <location>
        <position position="229"/>
    </location>
    <ligand>
        <name>Fe cation</name>
        <dbReference type="ChEBI" id="CHEBI:24875"/>
        <label>2</label>
    </ligand>
</feature>
<comment type="catalytic activity">
    <reaction evidence="1 6">
        <text>a phosphate monoester + H2O = an alcohol + phosphate</text>
        <dbReference type="Rhea" id="RHEA:15017"/>
        <dbReference type="ChEBI" id="CHEBI:15377"/>
        <dbReference type="ChEBI" id="CHEBI:30879"/>
        <dbReference type="ChEBI" id="CHEBI:43474"/>
        <dbReference type="ChEBI" id="CHEBI:67140"/>
        <dbReference type="EC" id="3.1.3.2"/>
    </reaction>
</comment>
<reference evidence="11 12" key="2">
    <citation type="submission" date="2018-11" db="EMBL/GenBank/DDBJ databases">
        <authorList>
            <consortium name="Pathogen Informatics"/>
        </authorList>
    </citation>
    <scope>NUCLEOTIDE SEQUENCE [LARGE SCALE GENOMIC DNA]</scope>
</reference>
<dbReference type="PIRSF" id="PIRSF000898">
    <property type="entry name" value="Acid_Ptase_5"/>
    <property type="match status" value="1"/>
</dbReference>
<feature type="binding site" evidence="7">
    <location>
        <position position="93"/>
    </location>
    <ligand>
        <name>Fe cation</name>
        <dbReference type="ChEBI" id="CHEBI:24875"/>
        <label>1</label>
    </ligand>
</feature>
<evidence type="ECO:0000256" key="2">
    <source>
        <dbReference type="ARBA" id="ARBA00012646"/>
    </source>
</evidence>
<accession>A0A183UD15</accession>
<sequence>MDKVVLDVSGSVPFKPDEECEVWTPAHRLKCTNGGVCERPDLNTLKFFLVGDTGGLPIYPYTTYGQNKVAKALSQMGEEKSSEFQISLGDNIYYTGVKNIFDQRFESSFEDVYLGDAMQKPWYMIGGNHDHFGNITAQVAYTTFPSLYYKISYKFSEKGISVDFIMTDTIVLCGNTRDVEDAGFFDMIFADVSADPDNPKDPKAAQTQWKWIERQLNESTADYLFVAGHYPVLSISEHGPMKCLVEKLNPLLKKYRVSAYFAGHDHTLQDVFIDNETEPLMMHYIISGAASRSDRSKKHEGDVPPGSSFYPTGFNPLSQLGFSNGGFVFVEISDQSAIFKFFTGKSEQKYNCSILPRKFH</sequence>
<dbReference type="GO" id="GO:0003993">
    <property type="term" value="F:acid phosphatase activity"/>
    <property type="evidence" value="ECO:0007669"/>
    <property type="project" value="UniProtKB-UniRule"/>
</dbReference>
<evidence type="ECO:0000256" key="9">
    <source>
        <dbReference type="PIRSR" id="PIRSR000898-3"/>
    </source>
</evidence>
<dbReference type="SUPFAM" id="SSF56300">
    <property type="entry name" value="Metallo-dependent phosphatases"/>
    <property type="match status" value="1"/>
</dbReference>
<comment type="cofactor">
    <cofactor evidence="7">
        <name>Fe cation</name>
        <dbReference type="ChEBI" id="CHEBI:24875"/>
    </cofactor>
    <text evidence="7">Binds 2 iron ions per subunit.</text>
</comment>
<evidence type="ECO:0000256" key="3">
    <source>
        <dbReference type="ARBA" id="ARBA00015822"/>
    </source>
</evidence>
<dbReference type="CDD" id="cd07378">
    <property type="entry name" value="MPP_ACP5"/>
    <property type="match status" value="1"/>
</dbReference>
<dbReference type="Gene3D" id="3.60.21.10">
    <property type="match status" value="1"/>
</dbReference>
<dbReference type="AlphaFoldDB" id="A0A183UD15"/>
<feature type="binding site" evidence="7">
    <location>
        <position position="90"/>
    </location>
    <ligand>
        <name>Fe cation</name>
        <dbReference type="ChEBI" id="CHEBI:24875"/>
        <label>1</label>
    </ligand>
</feature>
<evidence type="ECO:0000256" key="4">
    <source>
        <dbReference type="ARBA" id="ARBA00022729"/>
    </source>
</evidence>
<evidence type="ECO:0000256" key="7">
    <source>
        <dbReference type="PIRSR" id="PIRSR000898-1"/>
    </source>
</evidence>
<feature type="binding site" evidence="7">
    <location>
        <position position="128"/>
    </location>
    <ligand>
        <name>Fe cation</name>
        <dbReference type="ChEBI" id="CHEBI:24875"/>
        <label>2</label>
    </ligand>
</feature>
<feature type="disulfide bond" evidence="8">
    <location>
        <begin position="173"/>
        <end position="243"/>
    </location>
</feature>
<dbReference type="InterPro" id="IPR029052">
    <property type="entry name" value="Metallo-depent_PP-like"/>
</dbReference>
<keyword evidence="4" id="KW-0732">Signal</keyword>
<gene>
    <name evidence="11" type="ORF">TCNE_LOCUS6385</name>
</gene>
<evidence type="ECO:0000259" key="10">
    <source>
        <dbReference type="Pfam" id="PF00149"/>
    </source>
</evidence>
<name>A0A183UD15_TOXCA</name>
<feature type="binding site" evidence="7">
    <location>
        <position position="264"/>
    </location>
    <ligand>
        <name>Fe cation</name>
        <dbReference type="ChEBI" id="CHEBI:24875"/>
        <label>2</label>
    </ligand>
</feature>
<keyword evidence="5 6" id="KW-0378">Hydrolase</keyword>
<keyword evidence="6 7" id="KW-0408">Iron</keyword>
<feature type="domain" description="Calcineurin-like phosphoesterase" evidence="10">
    <location>
        <begin position="46"/>
        <end position="267"/>
    </location>
</feature>
<organism evidence="12 13">
    <name type="scientific">Toxocara canis</name>
    <name type="common">Canine roundworm</name>
    <dbReference type="NCBI Taxonomy" id="6265"/>
    <lineage>
        <taxon>Eukaryota</taxon>
        <taxon>Metazoa</taxon>
        <taxon>Ecdysozoa</taxon>
        <taxon>Nematoda</taxon>
        <taxon>Chromadorea</taxon>
        <taxon>Rhabditida</taxon>
        <taxon>Spirurina</taxon>
        <taxon>Ascaridomorpha</taxon>
        <taxon>Ascaridoidea</taxon>
        <taxon>Toxocaridae</taxon>
        <taxon>Toxocara</taxon>
    </lineage>
</organism>
<dbReference type="EMBL" id="UYWY01019485">
    <property type="protein sequence ID" value="VDM37701.1"/>
    <property type="molecule type" value="Genomic_DNA"/>
</dbReference>
<dbReference type="Proteomes" id="UP000050794">
    <property type="component" value="Unassembled WGS sequence"/>
</dbReference>
<dbReference type="PANTHER" id="PTHR10161:SF14">
    <property type="entry name" value="TARTRATE-RESISTANT ACID PHOSPHATASE TYPE 5"/>
    <property type="match status" value="1"/>
</dbReference>
<keyword evidence="8" id="KW-1015">Disulfide bond</keyword>
<dbReference type="GO" id="GO:0046872">
    <property type="term" value="F:metal ion binding"/>
    <property type="evidence" value="ECO:0007669"/>
    <property type="project" value="UniProtKB-KW"/>
</dbReference>
<evidence type="ECO:0000313" key="12">
    <source>
        <dbReference type="Proteomes" id="UP000050794"/>
    </source>
</evidence>
<dbReference type="EC" id="3.1.3.2" evidence="2 6"/>
<evidence type="ECO:0000256" key="6">
    <source>
        <dbReference type="PIRNR" id="PIRNR000898"/>
    </source>
</evidence>
<dbReference type="InterPro" id="IPR051558">
    <property type="entry name" value="Metallophosphoesterase_PAP"/>
</dbReference>
<proteinExistence type="predicted"/>